<reference evidence="5 6" key="1">
    <citation type="submission" date="2017-09" db="EMBL/GenBank/DDBJ databases">
        <title>Complete Genome Sequences of Two Strains of the Meat Spoilage Bacterium Brochothrix thermosphacta Isolated from Ground Chicken.</title>
        <authorList>
            <person name="Paoli G.C."/>
            <person name="Wijey C."/>
            <person name="Chen C.-Y."/>
            <person name="Nguyen L."/>
            <person name="Yan X."/>
            <person name="Irwin P.L."/>
        </authorList>
    </citation>
    <scope>NUCLEOTIDE SEQUENCE [LARGE SCALE GENOMIC DNA]</scope>
    <source>
        <strain evidence="5 6">BI</strain>
    </source>
</reference>
<organism evidence="5 6">
    <name type="scientific">Brochothrix thermosphacta</name>
    <name type="common">Microbacterium thermosphactum</name>
    <dbReference type="NCBI Taxonomy" id="2756"/>
    <lineage>
        <taxon>Bacteria</taxon>
        <taxon>Bacillati</taxon>
        <taxon>Bacillota</taxon>
        <taxon>Bacilli</taxon>
        <taxon>Bacillales</taxon>
        <taxon>Listeriaceae</taxon>
        <taxon>Brochothrix</taxon>
    </lineage>
</organism>
<keyword evidence="6" id="KW-1185">Reference proteome</keyword>
<dbReference type="CDD" id="cd00118">
    <property type="entry name" value="LysM"/>
    <property type="match status" value="2"/>
</dbReference>
<name>A0A291BWQ8_BROTH</name>
<dbReference type="InterPro" id="IPR018392">
    <property type="entry name" value="LysM"/>
</dbReference>
<evidence type="ECO:0000256" key="1">
    <source>
        <dbReference type="ARBA" id="ARBA00022729"/>
    </source>
</evidence>
<dbReference type="Proteomes" id="UP000243591">
    <property type="component" value="Chromosome"/>
</dbReference>
<feature type="compositionally biased region" description="Low complexity" evidence="2">
    <location>
        <begin position="129"/>
        <end position="182"/>
    </location>
</feature>
<evidence type="ECO:0000313" key="5">
    <source>
        <dbReference type="EMBL" id="ATF25658.1"/>
    </source>
</evidence>
<dbReference type="GO" id="GO:0004553">
    <property type="term" value="F:hydrolase activity, hydrolyzing O-glycosyl compounds"/>
    <property type="evidence" value="ECO:0007669"/>
    <property type="project" value="InterPro"/>
</dbReference>
<dbReference type="KEGG" id="bths:CNY62_04205"/>
<dbReference type="PANTHER" id="PTHR39160">
    <property type="entry name" value="CELL WALL-BINDING PROTEIN YOCH"/>
    <property type="match status" value="1"/>
</dbReference>
<accession>A0A291BWQ8</accession>
<feature type="domain" description="LysM" evidence="4">
    <location>
        <begin position="77"/>
        <end position="120"/>
    </location>
</feature>
<dbReference type="InterPro" id="IPR036779">
    <property type="entry name" value="LysM_dom_sf"/>
</dbReference>
<feature type="region of interest" description="Disordered" evidence="2">
    <location>
        <begin position="129"/>
        <end position="188"/>
    </location>
</feature>
<dbReference type="InterPro" id="IPR051933">
    <property type="entry name" value="Resuscitation_pf_RpfB"/>
</dbReference>
<evidence type="ECO:0000313" key="6">
    <source>
        <dbReference type="Proteomes" id="UP000243591"/>
    </source>
</evidence>
<dbReference type="SUPFAM" id="SSF54106">
    <property type="entry name" value="LysM domain"/>
    <property type="match status" value="2"/>
</dbReference>
<dbReference type="AlphaFoldDB" id="A0A291BWQ8"/>
<feature type="chain" id="PRO_5030043016" description="LysM domain-containing protein" evidence="3">
    <location>
        <begin position="29"/>
        <end position="279"/>
    </location>
</feature>
<evidence type="ECO:0000259" key="4">
    <source>
        <dbReference type="PROSITE" id="PS51782"/>
    </source>
</evidence>
<dbReference type="CDD" id="cd22786">
    <property type="entry name" value="DPBB_YuiC-like"/>
    <property type="match status" value="1"/>
</dbReference>
<dbReference type="EMBL" id="CP023483">
    <property type="protein sequence ID" value="ATF25658.1"/>
    <property type="molecule type" value="Genomic_DNA"/>
</dbReference>
<dbReference type="OrthoDB" id="9798935at2"/>
<dbReference type="InterPro" id="IPR010611">
    <property type="entry name" value="3D_dom"/>
</dbReference>
<feature type="domain" description="LysM" evidence="4">
    <location>
        <begin position="29"/>
        <end position="72"/>
    </location>
</feature>
<proteinExistence type="predicted"/>
<dbReference type="Gene3D" id="2.40.40.10">
    <property type="entry name" value="RlpA-like domain"/>
    <property type="match status" value="1"/>
</dbReference>
<dbReference type="SMART" id="SM00257">
    <property type="entry name" value="LysM"/>
    <property type="match status" value="2"/>
</dbReference>
<dbReference type="STRING" id="2756.BFR44_07610"/>
<keyword evidence="1 3" id="KW-0732">Signal</keyword>
<dbReference type="PROSITE" id="PS51782">
    <property type="entry name" value="LYSM"/>
    <property type="match status" value="2"/>
</dbReference>
<dbReference type="GO" id="GO:0009254">
    <property type="term" value="P:peptidoglycan turnover"/>
    <property type="evidence" value="ECO:0007669"/>
    <property type="project" value="InterPro"/>
</dbReference>
<dbReference type="Pfam" id="PF06725">
    <property type="entry name" value="3D"/>
    <property type="match status" value="1"/>
</dbReference>
<gene>
    <name evidence="5" type="ORF">CNY62_04205</name>
</gene>
<dbReference type="Gene3D" id="3.10.350.10">
    <property type="entry name" value="LysM domain"/>
    <property type="match status" value="2"/>
</dbReference>
<evidence type="ECO:0000256" key="3">
    <source>
        <dbReference type="SAM" id="SignalP"/>
    </source>
</evidence>
<dbReference type="RefSeq" id="WP_096699346.1">
    <property type="nucleotide sequence ID" value="NZ_CP023483.1"/>
</dbReference>
<sequence>MNIKKLTATVVAGLTLATVTFSATGVSANSYTVKSGDSLWKIANEKNISIDELKSLNKLSSDVIQTNQTLQLSKTDATYTVKTGDSIWKIATKKQVTEQNLKSWNNLSTDIIFPGQVLKLTGSDVPVAQEAAPKATEAAPQATTPKAEQTTPKVEKTAPTTPAAAPKAEQAAPKAAAPKVEASNNSASGRQITVQATAYDAVSLGGRTASGHLVTSTSEKVIAVDPSVIPLGSTVYIPGYGTAVARDTGGVIQGNIIDLNMSTAEAVQWGRQTVTVTVK</sequence>
<evidence type="ECO:0000256" key="2">
    <source>
        <dbReference type="SAM" id="MobiDB-lite"/>
    </source>
</evidence>
<dbReference type="GO" id="GO:0019867">
    <property type="term" value="C:outer membrane"/>
    <property type="evidence" value="ECO:0007669"/>
    <property type="project" value="InterPro"/>
</dbReference>
<dbReference type="SUPFAM" id="SSF50685">
    <property type="entry name" value="Barwin-like endoglucanases"/>
    <property type="match status" value="1"/>
</dbReference>
<dbReference type="Pfam" id="PF01476">
    <property type="entry name" value="LysM"/>
    <property type="match status" value="2"/>
</dbReference>
<feature type="signal peptide" evidence="3">
    <location>
        <begin position="1"/>
        <end position="28"/>
    </location>
</feature>
<protein>
    <recommendedName>
        <fullName evidence="4">LysM domain-containing protein</fullName>
    </recommendedName>
</protein>
<dbReference type="InterPro" id="IPR036908">
    <property type="entry name" value="RlpA-like_sf"/>
</dbReference>
<dbReference type="PANTHER" id="PTHR39160:SF6">
    <property type="entry name" value="CELL WALL-BINDING PROTEIN YOCH"/>
    <property type="match status" value="1"/>
</dbReference>